<dbReference type="AlphaFoldDB" id="A0AAE0Z368"/>
<evidence type="ECO:0000313" key="2">
    <source>
        <dbReference type="Proteomes" id="UP001283361"/>
    </source>
</evidence>
<gene>
    <name evidence="1" type="ORF">RRG08_014317</name>
</gene>
<organism evidence="1 2">
    <name type="scientific">Elysia crispata</name>
    <name type="common">lettuce slug</name>
    <dbReference type="NCBI Taxonomy" id="231223"/>
    <lineage>
        <taxon>Eukaryota</taxon>
        <taxon>Metazoa</taxon>
        <taxon>Spiralia</taxon>
        <taxon>Lophotrochozoa</taxon>
        <taxon>Mollusca</taxon>
        <taxon>Gastropoda</taxon>
        <taxon>Heterobranchia</taxon>
        <taxon>Euthyneura</taxon>
        <taxon>Panpulmonata</taxon>
        <taxon>Sacoglossa</taxon>
        <taxon>Placobranchoidea</taxon>
        <taxon>Plakobranchidae</taxon>
        <taxon>Elysia</taxon>
    </lineage>
</organism>
<name>A0AAE0Z368_9GAST</name>
<keyword evidence="2" id="KW-1185">Reference proteome</keyword>
<comment type="caution">
    <text evidence="1">The sequence shown here is derived from an EMBL/GenBank/DDBJ whole genome shotgun (WGS) entry which is preliminary data.</text>
</comment>
<proteinExistence type="predicted"/>
<dbReference type="Proteomes" id="UP001283361">
    <property type="component" value="Unassembled WGS sequence"/>
</dbReference>
<sequence length="187" mass="20818">MARHQPLAPLSSVLEQMRRATEPPHRAPKNVQATLVTDSKKILDSGPALNLVPPHSAPVGVLVEQALSIGSWILDSIIRAEMTRRRDNRCAVVEEKKQESCRVVHACKTGSMRSFYIFDIIDLPGVTIDEDLRSGHTQVDKTSYRPTGTQLGGRITRWDQNLRVELNIASVLSRKIRSSTMENPAKS</sequence>
<reference evidence="1" key="1">
    <citation type="journal article" date="2023" name="G3 (Bethesda)">
        <title>A reference genome for the long-term kleptoplast-retaining sea slug Elysia crispata morphotype clarki.</title>
        <authorList>
            <person name="Eastman K.E."/>
            <person name="Pendleton A.L."/>
            <person name="Shaikh M.A."/>
            <person name="Suttiyut T."/>
            <person name="Ogas R."/>
            <person name="Tomko P."/>
            <person name="Gavelis G."/>
            <person name="Widhalm J.R."/>
            <person name="Wisecaver J.H."/>
        </authorList>
    </citation>
    <scope>NUCLEOTIDE SEQUENCE</scope>
    <source>
        <strain evidence="1">ECLA1</strain>
    </source>
</reference>
<evidence type="ECO:0000313" key="1">
    <source>
        <dbReference type="EMBL" id="KAK3761306.1"/>
    </source>
</evidence>
<protein>
    <submittedName>
        <fullName evidence="1">Uncharacterized protein</fullName>
    </submittedName>
</protein>
<dbReference type="EMBL" id="JAWDGP010004919">
    <property type="protein sequence ID" value="KAK3761306.1"/>
    <property type="molecule type" value="Genomic_DNA"/>
</dbReference>
<accession>A0AAE0Z368</accession>